<reference evidence="2 3" key="1">
    <citation type="submission" date="2012-12" db="EMBL/GenBank/DDBJ databases">
        <title>Whole genome shotgun sequence of Gordonia sihwensis NBRC 108236.</title>
        <authorList>
            <person name="Yoshida I."/>
            <person name="Hosoyama A."/>
            <person name="Tsuchikane K."/>
            <person name="Ando Y."/>
            <person name="Baba S."/>
            <person name="Ohji S."/>
            <person name="Hamada M."/>
            <person name="Tamura T."/>
            <person name="Yamazoe A."/>
            <person name="Yamazaki S."/>
            <person name="Fujita N."/>
        </authorList>
    </citation>
    <scope>NUCLEOTIDE SEQUENCE [LARGE SCALE GENOMIC DNA]</scope>
    <source>
        <strain evidence="2 3">NBRC 108236</strain>
    </source>
</reference>
<proteinExistence type="predicted"/>
<evidence type="ECO:0000256" key="1">
    <source>
        <dbReference type="SAM" id="Phobius"/>
    </source>
</evidence>
<evidence type="ECO:0000313" key="2">
    <source>
        <dbReference type="EMBL" id="GAC60803.1"/>
    </source>
</evidence>
<feature type="transmembrane region" description="Helical" evidence="1">
    <location>
        <begin position="12"/>
        <end position="35"/>
    </location>
</feature>
<dbReference type="AlphaFoldDB" id="L7LL75"/>
<keyword evidence="1" id="KW-0812">Transmembrane</keyword>
<sequence>MWHSCHVQNVWIRTGIAALFGSVVGAIASVGGLILMDDGVDRCLPALQDSHTDAAARGAWIAWTAYLAVVVVGSLAAVSLSQRTRTWVIVGVVTLIAMGVAVLGMHDFGVSMCETEFSRSQRG</sequence>
<dbReference type="eggNOG" id="ENOG5030R96">
    <property type="taxonomic scope" value="Bacteria"/>
</dbReference>
<organism evidence="2 3">
    <name type="scientific">Gordonia sihwensis NBRC 108236</name>
    <dbReference type="NCBI Taxonomy" id="1223544"/>
    <lineage>
        <taxon>Bacteria</taxon>
        <taxon>Bacillati</taxon>
        <taxon>Actinomycetota</taxon>
        <taxon>Actinomycetes</taxon>
        <taxon>Mycobacteriales</taxon>
        <taxon>Gordoniaceae</taxon>
        <taxon>Gordonia</taxon>
    </lineage>
</organism>
<evidence type="ECO:0000313" key="3">
    <source>
        <dbReference type="Proteomes" id="UP000035083"/>
    </source>
</evidence>
<keyword evidence="1" id="KW-0472">Membrane</keyword>
<name>L7LL75_9ACTN</name>
<dbReference type="Proteomes" id="UP000035083">
    <property type="component" value="Unassembled WGS sequence"/>
</dbReference>
<feature type="transmembrane region" description="Helical" evidence="1">
    <location>
        <begin position="87"/>
        <end position="106"/>
    </location>
</feature>
<gene>
    <name evidence="2" type="ORF">GSI01S_12_00370</name>
</gene>
<dbReference type="EMBL" id="BANU01000012">
    <property type="protein sequence ID" value="GAC60803.1"/>
    <property type="molecule type" value="Genomic_DNA"/>
</dbReference>
<protein>
    <submittedName>
        <fullName evidence="2">Uncharacterized protein</fullName>
    </submittedName>
</protein>
<accession>L7LL75</accession>
<keyword evidence="1" id="KW-1133">Transmembrane helix</keyword>
<feature type="transmembrane region" description="Helical" evidence="1">
    <location>
        <begin position="60"/>
        <end position="80"/>
    </location>
</feature>
<comment type="caution">
    <text evidence="2">The sequence shown here is derived from an EMBL/GenBank/DDBJ whole genome shotgun (WGS) entry which is preliminary data.</text>
</comment>
<keyword evidence="3" id="KW-1185">Reference proteome</keyword>